<dbReference type="InterPro" id="IPR035940">
    <property type="entry name" value="CAP_sf"/>
</dbReference>
<evidence type="ECO:0000259" key="1">
    <source>
        <dbReference type="SMART" id="SM00198"/>
    </source>
</evidence>
<dbReference type="AlphaFoldDB" id="E4X176"/>
<reference evidence="2" key="1">
    <citation type="journal article" date="2010" name="Science">
        <title>Plasticity of animal genome architecture unmasked by rapid evolution of a pelagic tunicate.</title>
        <authorList>
            <person name="Denoeud F."/>
            <person name="Henriet S."/>
            <person name="Mungpakdee S."/>
            <person name="Aury J.M."/>
            <person name="Da Silva C."/>
            <person name="Brinkmann H."/>
            <person name="Mikhaleva J."/>
            <person name="Olsen L.C."/>
            <person name="Jubin C."/>
            <person name="Canestro C."/>
            <person name="Bouquet J.M."/>
            <person name="Danks G."/>
            <person name="Poulain J."/>
            <person name="Campsteijn C."/>
            <person name="Adamski M."/>
            <person name="Cross I."/>
            <person name="Yadetie F."/>
            <person name="Muffato M."/>
            <person name="Louis A."/>
            <person name="Butcher S."/>
            <person name="Tsagkogeorga G."/>
            <person name="Konrad A."/>
            <person name="Singh S."/>
            <person name="Jensen M.F."/>
            <person name="Cong E.H."/>
            <person name="Eikeseth-Otteraa H."/>
            <person name="Noel B."/>
            <person name="Anthouard V."/>
            <person name="Porcel B.M."/>
            <person name="Kachouri-Lafond R."/>
            <person name="Nishino A."/>
            <person name="Ugolini M."/>
            <person name="Chourrout P."/>
            <person name="Nishida H."/>
            <person name="Aasland R."/>
            <person name="Huzurbazar S."/>
            <person name="Westhof E."/>
            <person name="Delsuc F."/>
            <person name="Lehrach H."/>
            <person name="Reinhardt R."/>
            <person name="Weissenbach J."/>
            <person name="Roy S.W."/>
            <person name="Artiguenave F."/>
            <person name="Postlethwait J.H."/>
            <person name="Manak J.R."/>
            <person name="Thompson E.M."/>
            <person name="Jaillon O."/>
            <person name="Du Pasquier L."/>
            <person name="Boudinot P."/>
            <person name="Liberles D.A."/>
            <person name="Volff J.N."/>
            <person name="Philippe H."/>
            <person name="Lenhard B."/>
            <person name="Roest Crollius H."/>
            <person name="Wincker P."/>
            <person name="Chourrout D."/>
        </authorList>
    </citation>
    <scope>NUCLEOTIDE SEQUENCE [LARGE SCALE GENOMIC DNA]</scope>
</reference>
<sequence>MKLFCLAAVVTSTVIPDFLGDGLIVNDSLIDEEYLAEALSTKEGRAFKDECVNSLSSYHRNAVEACDALVLNNKYRKNHAASEFTVPSKSTCEGAQAWSQYLADKSLASGKPILEHSTGSERPGEGENLAWSSWSGSTMSNAVTNWQSEDVYWDFNNHADCFNEDGKTKCPACKFGPNPGEFKDCGHFTANVWKNTGTACVAKASNSLGVWTTGRYAPSGNYLNQFKTNVDSRGPLDGNYVGSL</sequence>
<dbReference type="SMART" id="SM00198">
    <property type="entry name" value="SCP"/>
    <property type="match status" value="1"/>
</dbReference>
<dbReference type="Proteomes" id="UP000001307">
    <property type="component" value="Unassembled WGS sequence"/>
</dbReference>
<dbReference type="EMBL" id="FN653021">
    <property type="protein sequence ID" value="CBY23556.1"/>
    <property type="molecule type" value="Genomic_DNA"/>
</dbReference>
<proteinExistence type="predicted"/>
<evidence type="ECO:0000313" key="3">
    <source>
        <dbReference type="Proteomes" id="UP000001307"/>
    </source>
</evidence>
<dbReference type="OrthoDB" id="337038at2759"/>
<dbReference type="Gene3D" id="3.40.33.10">
    <property type="entry name" value="CAP"/>
    <property type="match status" value="1"/>
</dbReference>
<dbReference type="SUPFAM" id="SSF55797">
    <property type="entry name" value="PR-1-like"/>
    <property type="match status" value="1"/>
</dbReference>
<dbReference type="InterPro" id="IPR014044">
    <property type="entry name" value="CAP_dom"/>
</dbReference>
<dbReference type="Pfam" id="PF00188">
    <property type="entry name" value="CAP"/>
    <property type="match status" value="1"/>
</dbReference>
<organism evidence="2">
    <name type="scientific">Oikopleura dioica</name>
    <name type="common">Tunicate</name>
    <dbReference type="NCBI Taxonomy" id="34765"/>
    <lineage>
        <taxon>Eukaryota</taxon>
        <taxon>Metazoa</taxon>
        <taxon>Chordata</taxon>
        <taxon>Tunicata</taxon>
        <taxon>Appendicularia</taxon>
        <taxon>Copelata</taxon>
        <taxon>Oikopleuridae</taxon>
        <taxon>Oikopleura</taxon>
    </lineage>
</organism>
<gene>
    <name evidence="2" type="ORF">GSOID_T00016007001</name>
</gene>
<keyword evidence="3" id="KW-1185">Reference proteome</keyword>
<evidence type="ECO:0000313" key="2">
    <source>
        <dbReference type="EMBL" id="CBY23556.1"/>
    </source>
</evidence>
<name>E4X176_OIKDI</name>
<feature type="domain" description="SCP" evidence="1">
    <location>
        <begin position="63"/>
        <end position="224"/>
    </location>
</feature>
<dbReference type="PANTHER" id="PTHR10334">
    <property type="entry name" value="CYSTEINE-RICH SECRETORY PROTEIN-RELATED"/>
    <property type="match status" value="1"/>
</dbReference>
<dbReference type="InParanoid" id="E4X176"/>
<protein>
    <recommendedName>
        <fullName evidence="1">SCP domain-containing protein</fullName>
    </recommendedName>
</protein>
<accession>E4X176</accession>
<dbReference type="InterPro" id="IPR001283">
    <property type="entry name" value="CRISP-related"/>
</dbReference>